<dbReference type="NCBIfam" id="TIGR00199">
    <property type="entry name" value="PncC_domain"/>
    <property type="match status" value="1"/>
</dbReference>
<dbReference type="AlphaFoldDB" id="A0A644X8E2"/>
<dbReference type="InterPro" id="IPR036653">
    <property type="entry name" value="CinA-like_C"/>
</dbReference>
<evidence type="ECO:0000259" key="1">
    <source>
        <dbReference type="Pfam" id="PF02464"/>
    </source>
</evidence>
<sequence>MNELLPEFIIGDLLKSKNTKLTFAESCTGGLVGHRITNVPGSSEYYLGSVTAYAYEVKESLLGVKHETLNTVGAVSRECVLEMASGVRKALSGGFPLENVIGMSISGIAGPGGGTPEKPVGTVWVGMSTPDGEWAWKFQWQGDRLKNKEDSAQAALLLVVYYLQGRLPSENWDGTPLPD</sequence>
<dbReference type="Pfam" id="PF02464">
    <property type="entry name" value="CinA"/>
    <property type="match status" value="1"/>
</dbReference>
<dbReference type="GO" id="GO:0019159">
    <property type="term" value="F:nicotinamide-nucleotide amidase activity"/>
    <property type="evidence" value="ECO:0007669"/>
    <property type="project" value="UniProtKB-EC"/>
</dbReference>
<gene>
    <name evidence="2" type="primary">pncC_8</name>
    <name evidence="2" type="ORF">SDC9_58798</name>
</gene>
<protein>
    <submittedName>
        <fullName evidence="2">Nicotinamide-nucleotide amidohydrolase PncC</fullName>
        <ecNumber evidence="2">3.5.1.42</ecNumber>
    </submittedName>
</protein>
<dbReference type="EC" id="3.5.1.42" evidence="2"/>
<name>A0A644X8E2_9ZZZZ</name>
<comment type="caution">
    <text evidence="2">The sequence shown here is derived from an EMBL/GenBank/DDBJ whole genome shotgun (WGS) entry which is preliminary data.</text>
</comment>
<evidence type="ECO:0000313" key="2">
    <source>
        <dbReference type="EMBL" id="MPM12445.1"/>
    </source>
</evidence>
<organism evidence="2">
    <name type="scientific">bioreactor metagenome</name>
    <dbReference type="NCBI Taxonomy" id="1076179"/>
    <lineage>
        <taxon>unclassified sequences</taxon>
        <taxon>metagenomes</taxon>
        <taxon>ecological metagenomes</taxon>
    </lineage>
</organism>
<dbReference type="EMBL" id="VSSQ01001973">
    <property type="protein sequence ID" value="MPM12445.1"/>
    <property type="molecule type" value="Genomic_DNA"/>
</dbReference>
<dbReference type="InterPro" id="IPR008136">
    <property type="entry name" value="CinA_C"/>
</dbReference>
<keyword evidence="2" id="KW-0378">Hydrolase</keyword>
<dbReference type="SUPFAM" id="SSF142433">
    <property type="entry name" value="CinA-like"/>
    <property type="match status" value="1"/>
</dbReference>
<accession>A0A644X8E2</accession>
<reference evidence="2" key="1">
    <citation type="submission" date="2019-08" db="EMBL/GenBank/DDBJ databases">
        <authorList>
            <person name="Kucharzyk K."/>
            <person name="Murdoch R.W."/>
            <person name="Higgins S."/>
            <person name="Loffler F."/>
        </authorList>
    </citation>
    <scope>NUCLEOTIDE SEQUENCE</scope>
</reference>
<feature type="domain" description="CinA C-terminal" evidence="1">
    <location>
        <begin position="10"/>
        <end position="159"/>
    </location>
</feature>
<dbReference type="Gene3D" id="3.90.950.20">
    <property type="entry name" value="CinA-like"/>
    <property type="match status" value="1"/>
</dbReference>
<proteinExistence type="predicted"/>